<evidence type="ECO:0000313" key="3">
    <source>
        <dbReference type="Proteomes" id="UP001515683"/>
    </source>
</evidence>
<reference evidence="2 3" key="1">
    <citation type="journal article" date="2019" name="bioRxiv">
        <title>Bacteria contribute to plant secondary compound degradation in a generalist herbivore system.</title>
        <authorList>
            <person name="Francoeur C.B."/>
            <person name="Khadempour L."/>
            <person name="Moreira-Soto R.D."/>
            <person name="Gotting K."/>
            <person name="Book A.J."/>
            <person name="Pinto-Tomas A.A."/>
            <person name="Keefover-Ring K."/>
            <person name="Currie C.R."/>
        </authorList>
    </citation>
    <scope>NUCLEOTIDE SEQUENCE [LARGE SCALE GENOMIC DNA]</scope>
    <source>
        <strain evidence="2">Acro-835</strain>
    </source>
</reference>
<evidence type="ECO:0000313" key="2">
    <source>
        <dbReference type="EMBL" id="NIF24411.1"/>
    </source>
</evidence>
<name>A0ABX0RGF1_9GAMM</name>
<dbReference type="EMBL" id="VWXF01000015">
    <property type="protein sequence ID" value="NIF24411.1"/>
    <property type="molecule type" value="Genomic_DNA"/>
</dbReference>
<feature type="domain" description="Knr4/Smi1-like" evidence="1">
    <location>
        <begin position="8"/>
        <end position="157"/>
    </location>
</feature>
<sequence>MAILTGVSISQIDIDLLAKRLSVVFPDDYKNFLSNYNGFRVSSPDHCDIPYNNVDNNFISFDALFGHKVNNDNYDIESVNDDVIDELSFISNAVVIGIDPGDNFYVLVTEGEKSGVYYWDRACLHADDKKNNYSISGEDGYLHLYFYAKTFKQFFDLLIGQTIKKGMTVSSGL</sequence>
<dbReference type="Proteomes" id="UP001515683">
    <property type="component" value="Unassembled WGS sequence"/>
</dbReference>
<dbReference type="RefSeq" id="WP_167018321.1">
    <property type="nucleotide sequence ID" value="NZ_VWXF01000015.1"/>
</dbReference>
<dbReference type="InterPro" id="IPR037883">
    <property type="entry name" value="Knr4/Smi1-like_sf"/>
</dbReference>
<accession>A0ABX0RGF1</accession>
<dbReference type="Pfam" id="PF09346">
    <property type="entry name" value="SMI1_KNR4"/>
    <property type="match status" value="1"/>
</dbReference>
<dbReference type="SMART" id="SM00860">
    <property type="entry name" value="SMI1_KNR4"/>
    <property type="match status" value="1"/>
</dbReference>
<evidence type="ECO:0000259" key="1">
    <source>
        <dbReference type="SMART" id="SM00860"/>
    </source>
</evidence>
<comment type="caution">
    <text evidence="2">The sequence shown here is derived from an EMBL/GenBank/DDBJ whole genome shotgun (WGS) entry which is preliminary data.</text>
</comment>
<keyword evidence="3" id="KW-1185">Reference proteome</keyword>
<dbReference type="Gene3D" id="3.40.1580.10">
    <property type="entry name" value="SMI1/KNR4-like"/>
    <property type="match status" value="1"/>
</dbReference>
<proteinExistence type="predicted"/>
<dbReference type="InterPro" id="IPR018958">
    <property type="entry name" value="Knr4/Smi1-like_dom"/>
</dbReference>
<organism evidence="2 3">
    <name type="scientific">Candidatus Pantoea multigeneris</name>
    <dbReference type="NCBI Taxonomy" id="2608357"/>
    <lineage>
        <taxon>Bacteria</taxon>
        <taxon>Pseudomonadati</taxon>
        <taxon>Pseudomonadota</taxon>
        <taxon>Gammaproteobacteria</taxon>
        <taxon>Enterobacterales</taxon>
        <taxon>Erwiniaceae</taxon>
        <taxon>Pantoea</taxon>
    </lineage>
</organism>
<gene>
    <name evidence="2" type="ORF">F3J40_22825</name>
</gene>
<protein>
    <submittedName>
        <fullName evidence="2">SMI1/KNR4 family protein</fullName>
    </submittedName>
</protein>
<dbReference type="SUPFAM" id="SSF160631">
    <property type="entry name" value="SMI1/KNR4-like"/>
    <property type="match status" value="1"/>
</dbReference>